<dbReference type="OrthoDB" id="192253at2759"/>
<dbReference type="PROSITE" id="PS01186">
    <property type="entry name" value="EGF_2"/>
    <property type="match status" value="1"/>
</dbReference>
<evidence type="ECO:0000256" key="1">
    <source>
        <dbReference type="ARBA" id="ARBA00022536"/>
    </source>
</evidence>
<evidence type="ECO:0000256" key="2">
    <source>
        <dbReference type="PROSITE-ProRule" id="PRU00076"/>
    </source>
</evidence>
<dbReference type="SUPFAM" id="SSF57184">
    <property type="entry name" value="Growth factor receptor domain"/>
    <property type="match status" value="1"/>
</dbReference>
<protein>
    <submittedName>
        <fullName evidence="6">Protein draper</fullName>
    </submittedName>
</protein>
<keyword evidence="1 2" id="KW-0245">EGF-like domain</keyword>
<feature type="chain" id="PRO_5020021761" evidence="4">
    <location>
        <begin position="34"/>
        <end position="946"/>
    </location>
</feature>
<keyword evidence="3" id="KW-0812">Transmembrane</keyword>
<keyword evidence="3" id="KW-0472">Membrane</keyword>
<keyword evidence="3" id="KW-1133">Transmembrane helix</keyword>
<dbReference type="PANTHER" id="PTHR24043:SF8">
    <property type="entry name" value="EGF-LIKE DOMAIN-CONTAINING PROTEIN"/>
    <property type="match status" value="1"/>
</dbReference>
<evidence type="ECO:0000256" key="3">
    <source>
        <dbReference type="SAM" id="Phobius"/>
    </source>
</evidence>
<comment type="caution">
    <text evidence="6">The sequence shown here is derived from an EMBL/GenBank/DDBJ whole genome shotgun (WGS) entry which is preliminary data.</text>
</comment>
<organism evidence="6 7">
    <name type="scientific">Eumeta variegata</name>
    <name type="common">Bagworm moth</name>
    <name type="synonym">Eumeta japonica</name>
    <dbReference type="NCBI Taxonomy" id="151549"/>
    <lineage>
        <taxon>Eukaryota</taxon>
        <taxon>Metazoa</taxon>
        <taxon>Ecdysozoa</taxon>
        <taxon>Arthropoda</taxon>
        <taxon>Hexapoda</taxon>
        <taxon>Insecta</taxon>
        <taxon>Pterygota</taxon>
        <taxon>Neoptera</taxon>
        <taxon>Endopterygota</taxon>
        <taxon>Lepidoptera</taxon>
        <taxon>Glossata</taxon>
        <taxon>Ditrysia</taxon>
        <taxon>Tineoidea</taxon>
        <taxon>Psychidae</taxon>
        <taxon>Oiketicinae</taxon>
        <taxon>Eumeta</taxon>
    </lineage>
</organism>
<dbReference type="PANTHER" id="PTHR24043">
    <property type="entry name" value="SCAVENGER RECEPTOR CLASS F"/>
    <property type="match status" value="1"/>
</dbReference>
<evidence type="ECO:0000313" key="7">
    <source>
        <dbReference type="Proteomes" id="UP000299102"/>
    </source>
</evidence>
<feature type="transmembrane region" description="Helical" evidence="3">
    <location>
        <begin position="739"/>
        <end position="763"/>
    </location>
</feature>
<proteinExistence type="predicted"/>
<keyword evidence="4" id="KW-0732">Signal</keyword>
<evidence type="ECO:0000313" key="6">
    <source>
        <dbReference type="EMBL" id="GBP50391.1"/>
    </source>
</evidence>
<name>A0A4C1WGV2_EUMVA</name>
<dbReference type="PROSITE" id="PS00022">
    <property type="entry name" value="EGF_1"/>
    <property type="match status" value="1"/>
</dbReference>
<keyword evidence="2" id="KW-1015">Disulfide bond</keyword>
<dbReference type="InterPro" id="IPR000742">
    <property type="entry name" value="EGF"/>
</dbReference>
<dbReference type="InterPro" id="IPR042635">
    <property type="entry name" value="MEGF10/SREC1/2-like"/>
</dbReference>
<accession>A0A4C1WGV2</accession>
<dbReference type="EMBL" id="BGZK01000565">
    <property type="protein sequence ID" value="GBP50391.1"/>
    <property type="molecule type" value="Genomic_DNA"/>
</dbReference>
<gene>
    <name evidence="6" type="primary">drpr</name>
    <name evidence="6" type="ORF">EVAR_30098_1</name>
</gene>
<feature type="domain" description="EGF-like" evidence="5">
    <location>
        <begin position="176"/>
        <end position="207"/>
    </location>
</feature>
<dbReference type="PROSITE" id="PS50026">
    <property type="entry name" value="EGF_3"/>
    <property type="match status" value="1"/>
</dbReference>
<dbReference type="InterPro" id="IPR009030">
    <property type="entry name" value="Growth_fac_rcpt_cys_sf"/>
</dbReference>
<dbReference type="Gene3D" id="2.170.300.10">
    <property type="entry name" value="Tie2 ligand-binding domain superfamily"/>
    <property type="match status" value="1"/>
</dbReference>
<keyword evidence="7" id="KW-1185">Reference proteome</keyword>
<dbReference type="Proteomes" id="UP000299102">
    <property type="component" value="Unassembled WGS sequence"/>
</dbReference>
<feature type="signal peptide" evidence="4">
    <location>
        <begin position="1"/>
        <end position="33"/>
    </location>
</feature>
<dbReference type="Pfam" id="PF23106">
    <property type="entry name" value="EGF_Teneurin"/>
    <property type="match status" value="1"/>
</dbReference>
<dbReference type="STRING" id="151549.A0A4C1WGV2"/>
<reference evidence="6 7" key="1">
    <citation type="journal article" date="2019" name="Commun. Biol.">
        <title>The bagworm genome reveals a unique fibroin gene that provides high tensile strength.</title>
        <authorList>
            <person name="Kono N."/>
            <person name="Nakamura H."/>
            <person name="Ohtoshi R."/>
            <person name="Tomita M."/>
            <person name="Numata K."/>
            <person name="Arakawa K."/>
        </authorList>
    </citation>
    <scope>NUCLEOTIDE SEQUENCE [LARGE SCALE GENOMIC DNA]</scope>
</reference>
<evidence type="ECO:0000256" key="4">
    <source>
        <dbReference type="SAM" id="SignalP"/>
    </source>
</evidence>
<evidence type="ECO:0000259" key="5">
    <source>
        <dbReference type="PROSITE" id="PS50026"/>
    </source>
</evidence>
<dbReference type="AlphaFoldDB" id="A0A4C1WGV2"/>
<dbReference type="CDD" id="cd00054">
    <property type="entry name" value="EGF_CA"/>
    <property type="match status" value="1"/>
</dbReference>
<comment type="caution">
    <text evidence="2">Lacks conserved residue(s) required for the propagation of feature annotation.</text>
</comment>
<dbReference type="GO" id="GO:0005044">
    <property type="term" value="F:scavenger receptor activity"/>
    <property type="evidence" value="ECO:0007669"/>
    <property type="project" value="InterPro"/>
</dbReference>
<sequence>MQLSLVGLENRASRIQWMLWAMFVVLFLGHAQSLNGPNVCMVKQKYNITKRIKYRAPTSVRTYEWCFALPPRCSRWTTEMRDLTRLEVPLRFGSFFQCVGVPVVHSPFINPSIEILFLATQKSGKALTEERTAEVAVCCPGYKMKDITCIPVCPNGKTGPACSEDCPKNKWGPNCVNECKECSNNGTCSPDTGECQCQDGWKGESCQIRIATTTVEIPTDALITSETFATSTRALTSPIVVTPQSAEALTTPPVGRSTKLLATPFIKTEYFVPKVDAKSVPKYSTLRENTFTPTTENYSKMPSITFTSFNVKEPSASPTVSSEMAPYTVGTILGSIPKSTTERTSIFAKDNLTFGTTTVKRGIDIVEATKHKETTKFVEPITKITQFVNKAKPKEIWIKPAQKGDYPIIETKHKTSNETIQTKNRHVTKKLLTSANTTPKTIIVSIIPTSVAYSTYKKISLTTTAYQQAKDESNTSRKHKDSHFTISTNWSSKIYSQPTAPTAKPNFTLKILSADITKLGKLSTIINGSRSKLVPNATESSFFEFPKKNSTNTSTTSMYGYSTTNSMKNENLKPLLYSILTTKSSYSPSTNHFNFRNATKLSTSNLNITITNKMLDNKTLKVNTDFETTTKSLMKYFTTQKVDLKSTAKSEDEHLVKATKKLTSLKSLASTVPEYVNRTNKNGILTKLTTTTLSKRTNLVTSTEKAVAGEDETFDILTEPEHITAVMGDKERDKTSPDLLSVLSIAGGSMMAIITVAVVIVMIERCKKSRYDDMQKVNNIRMQVVMENNDVPPPYVRSIFHTPLPDPPISDKCHYQPISTLDRNLKQFMRPVVVQAISPVMFENFRGILECHYDHLPRRSNDFVDIQRHSIAPPLGSITEPLHGRCSRIDYTVSESTIEALKCEAKLNVIDSSTSEPLYAEIPSWRPPSEHAIEVLNVAGEAVTEL</sequence>
<feature type="disulfide bond" evidence="2">
    <location>
        <begin position="197"/>
        <end position="206"/>
    </location>
</feature>